<dbReference type="SUPFAM" id="SSF50978">
    <property type="entry name" value="WD40 repeat-like"/>
    <property type="match status" value="1"/>
</dbReference>
<organism evidence="14 15">
    <name type="scientific">Clunio marinus</name>
    <dbReference type="NCBI Taxonomy" id="568069"/>
    <lineage>
        <taxon>Eukaryota</taxon>
        <taxon>Metazoa</taxon>
        <taxon>Ecdysozoa</taxon>
        <taxon>Arthropoda</taxon>
        <taxon>Hexapoda</taxon>
        <taxon>Insecta</taxon>
        <taxon>Pterygota</taxon>
        <taxon>Neoptera</taxon>
        <taxon>Endopterygota</taxon>
        <taxon>Diptera</taxon>
        <taxon>Nematocera</taxon>
        <taxon>Chironomoidea</taxon>
        <taxon>Chironomidae</taxon>
        <taxon>Clunio</taxon>
    </lineage>
</organism>
<accession>A0A1J1IH73</accession>
<dbReference type="AlphaFoldDB" id="A0A1J1IH73"/>
<dbReference type="InterPro" id="IPR036322">
    <property type="entry name" value="WD40_repeat_dom_sf"/>
</dbReference>
<keyword evidence="5" id="KW-0677">Repeat</keyword>
<dbReference type="STRING" id="568069.A0A1J1IH73"/>
<protein>
    <submittedName>
        <fullName evidence="14">CLUMA_CG011164, isoform A</fullName>
    </submittedName>
</protein>
<dbReference type="GO" id="GO:0005789">
    <property type="term" value="C:endoplasmic reticulum membrane"/>
    <property type="evidence" value="ECO:0007669"/>
    <property type="project" value="UniProtKB-SubCell"/>
</dbReference>
<evidence type="ECO:0000256" key="6">
    <source>
        <dbReference type="ARBA" id="ARBA00022824"/>
    </source>
</evidence>
<reference evidence="14 15" key="1">
    <citation type="submission" date="2015-04" db="EMBL/GenBank/DDBJ databases">
        <authorList>
            <person name="Syromyatnikov M.Y."/>
            <person name="Popov V.N."/>
        </authorList>
    </citation>
    <scope>NUCLEOTIDE SEQUENCE [LARGE SCALE GENOMIC DNA]</scope>
</reference>
<evidence type="ECO:0000256" key="3">
    <source>
        <dbReference type="ARBA" id="ARBA00022574"/>
    </source>
</evidence>
<dbReference type="InterPro" id="IPR001680">
    <property type="entry name" value="WD40_rpt"/>
</dbReference>
<dbReference type="GO" id="GO:0005085">
    <property type="term" value="F:guanyl-nucleotide exchange factor activity"/>
    <property type="evidence" value="ECO:0007669"/>
    <property type="project" value="InterPro"/>
</dbReference>
<evidence type="ECO:0000313" key="15">
    <source>
        <dbReference type="Proteomes" id="UP000183832"/>
    </source>
</evidence>
<dbReference type="PROSITE" id="PS50082">
    <property type="entry name" value="WD_REPEATS_2"/>
    <property type="match status" value="2"/>
</dbReference>
<keyword evidence="6" id="KW-0256">Endoplasmic reticulum</keyword>
<comment type="subcellular location">
    <subcellularLocation>
        <location evidence="1">Endoplasmic reticulum membrane</location>
        <topology evidence="1">Single-pass membrane protein</topology>
    </subcellularLocation>
</comment>
<keyword evidence="7" id="KW-0931">ER-Golgi transport</keyword>
<dbReference type="PANTHER" id="PTHR23284:SF0">
    <property type="entry name" value="PROLACTIN REGULATORY ELEMENT-BINDING PROTEIN"/>
    <property type="match status" value="1"/>
</dbReference>
<evidence type="ECO:0000256" key="8">
    <source>
        <dbReference type="ARBA" id="ARBA00022927"/>
    </source>
</evidence>
<dbReference type="PANTHER" id="PTHR23284">
    <property type="entry name" value="PROLACTIN REGULATORY ELEMENT BINDING PROTEIN"/>
    <property type="match status" value="1"/>
</dbReference>
<dbReference type="GO" id="GO:0006888">
    <property type="term" value="P:endoplasmic reticulum to Golgi vesicle-mediated transport"/>
    <property type="evidence" value="ECO:0007669"/>
    <property type="project" value="TreeGrafter"/>
</dbReference>
<proteinExistence type="predicted"/>
<dbReference type="OrthoDB" id="2013972at2759"/>
<evidence type="ECO:0000256" key="12">
    <source>
        <dbReference type="SAM" id="MobiDB-lite"/>
    </source>
</evidence>
<evidence type="ECO:0000256" key="4">
    <source>
        <dbReference type="ARBA" id="ARBA00022692"/>
    </source>
</evidence>
<keyword evidence="8" id="KW-0653">Protein transport</keyword>
<dbReference type="Gene3D" id="2.130.10.10">
    <property type="entry name" value="YVTN repeat-like/Quinoprotein amine dehydrogenase"/>
    <property type="match status" value="1"/>
</dbReference>
<feature type="repeat" description="WD" evidence="11">
    <location>
        <begin position="175"/>
        <end position="206"/>
    </location>
</feature>
<dbReference type="GO" id="GO:0015031">
    <property type="term" value="P:protein transport"/>
    <property type="evidence" value="ECO:0007669"/>
    <property type="project" value="UniProtKB-KW"/>
</dbReference>
<feature type="transmembrane region" description="Helical" evidence="13">
    <location>
        <begin position="403"/>
        <end position="426"/>
    </location>
</feature>
<feature type="compositionally biased region" description="Basic and acidic residues" evidence="12">
    <location>
        <begin position="113"/>
        <end position="146"/>
    </location>
</feature>
<gene>
    <name evidence="14" type="ORF">CLUMA_CG011164</name>
</gene>
<evidence type="ECO:0000256" key="7">
    <source>
        <dbReference type="ARBA" id="ARBA00022892"/>
    </source>
</evidence>
<dbReference type="PROSITE" id="PS50294">
    <property type="entry name" value="WD_REPEATS_REGION"/>
    <property type="match status" value="1"/>
</dbReference>
<dbReference type="SMART" id="SM00320">
    <property type="entry name" value="WD40"/>
    <property type="match status" value="3"/>
</dbReference>
<dbReference type="EMBL" id="CVRI01000047">
    <property type="protein sequence ID" value="CRK97785.1"/>
    <property type="molecule type" value="Genomic_DNA"/>
</dbReference>
<evidence type="ECO:0000256" key="5">
    <source>
        <dbReference type="ARBA" id="ARBA00022737"/>
    </source>
</evidence>
<evidence type="ECO:0000256" key="9">
    <source>
        <dbReference type="ARBA" id="ARBA00022989"/>
    </source>
</evidence>
<evidence type="ECO:0000256" key="2">
    <source>
        <dbReference type="ARBA" id="ARBA00022448"/>
    </source>
</evidence>
<evidence type="ECO:0000256" key="10">
    <source>
        <dbReference type="ARBA" id="ARBA00023136"/>
    </source>
</evidence>
<name>A0A1J1IH73_9DIPT</name>
<feature type="repeat" description="WD" evidence="11">
    <location>
        <begin position="207"/>
        <end position="248"/>
    </location>
</feature>
<dbReference type="InterPro" id="IPR015943">
    <property type="entry name" value="WD40/YVTN_repeat-like_dom_sf"/>
</dbReference>
<keyword evidence="4 13" id="KW-0812">Transmembrane</keyword>
<feature type="region of interest" description="Disordered" evidence="12">
    <location>
        <begin position="108"/>
        <end position="146"/>
    </location>
</feature>
<dbReference type="Pfam" id="PF00400">
    <property type="entry name" value="WD40"/>
    <property type="match status" value="2"/>
</dbReference>
<evidence type="ECO:0000256" key="11">
    <source>
        <dbReference type="PROSITE-ProRule" id="PRU00221"/>
    </source>
</evidence>
<dbReference type="GO" id="GO:0003400">
    <property type="term" value="P:regulation of COPII vesicle coating"/>
    <property type="evidence" value="ECO:0007669"/>
    <property type="project" value="TreeGrafter"/>
</dbReference>
<dbReference type="Proteomes" id="UP000183832">
    <property type="component" value="Unassembled WGS sequence"/>
</dbReference>
<keyword evidence="15" id="KW-1185">Reference proteome</keyword>
<keyword evidence="3 11" id="KW-0853">WD repeat</keyword>
<dbReference type="InterPro" id="IPR045260">
    <property type="entry name" value="Sec12-like"/>
</dbReference>
<evidence type="ECO:0000256" key="1">
    <source>
        <dbReference type="ARBA" id="ARBA00004389"/>
    </source>
</evidence>
<keyword evidence="9 13" id="KW-1133">Transmembrane helix</keyword>
<sequence length="428" mass="48162">MGSNRNMVTDCLLAKVNFPLYAAEMLTSRHLLVAGGGGSAKTGVANGFEIYELFHNGQHFVAEEIQRHETGSEVIMNMSMRSFQTRSLLVVGQESHSQMFIIHPKVGQLPPREIQHRRESSTEVRQRKNRERTESMGSEKEQDDGQKMKRVYFEIKAADSVQTDFTKSEPLQRVVRISPDGRFMVTGGLDGHVRVWNFPKMTPLTDVPAHKKEIDDIDFSPDSKNYISVSKDGMAIIWSVLKGKELMKLQWTPPEGVKYLFKRCRYATIEGNTDNYRLFTLSNPFGKSGKQKGFLQQWNIETGRLNNIVAIDESLSALAVRDDGRFVAVGTMFSGSVSIYIAFSLQKVLHVPGAHSMFVTGLEFIPVMTKDAPPISSDVEASVVSYSVDNRICIHSLQYRHSLPAWAAVILIVVIMILTFLLCSYFQI</sequence>
<evidence type="ECO:0000256" key="13">
    <source>
        <dbReference type="SAM" id="Phobius"/>
    </source>
</evidence>
<keyword evidence="2" id="KW-0813">Transport</keyword>
<evidence type="ECO:0000313" key="14">
    <source>
        <dbReference type="EMBL" id="CRK97785.1"/>
    </source>
</evidence>
<keyword evidence="10 13" id="KW-0472">Membrane</keyword>